<dbReference type="SUPFAM" id="SSF50249">
    <property type="entry name" value="Nucleic acid-binding proteins"/>
    <property type="match status" value="1"/>
</dbReference>
<evidence type="ECO:0000259" key="1">
    <source>
        <dbReference type="PROSITE" id="PS51857"/>
    </source>
</evidence>
<keyword evidence="2" id="KW-0238">DNA-binding</keyword>
<accession>M2XXH7</accession>
<dbReference type="Gene3D" id="2.40.50.140">
    <property type="entry name" value="Nucleic acid-binding proteins"/>
    <property type="match status" value="1"/>
</dbReference>
<dbReference type="AlphaFoldDB" id="M2XXH7"/>
<dbReference type="InterPro" id="IPR002059">
    <property type="entry name" value="CSP_DNA-bd"/>
</dbReference>
<reference evidence="2 3" key="1">
    <citation type="journal article" date="2013" name="Genome Announc.">
        <title>Draft Genome Sequence of Amycolatopsis decaplanina Strain DSM 44594T.</title>
        <authorList>
            <person name="Kaur N."/>
            <person name="Kumar S."/>
            <person name="Bala M."/>
            <person name="Raghava G.P."/>
            <person name="Mayilraj S."/>
        </authorList>
    </citation>
    <scope>NUCLEOTIDE SEQUENCE [LARGE SCALE GENOMIC DNA]</scope>
    <source>
        <strain evidence="2 3">DSM 44594</strain>
    </source>
</reference>
<dbReference type="EMBL" id="AOHO01000012">
    <property type="protein sequence ID" value="EME65676.1"/>
    <property type="molecule type" value="Genomic_DNA"/>
</dbReference>
<dbReference type="SMART" id="SM00357">
    <property type="entry name" value="CSP"/>
    <property type="match status" value="1"/>
</dbReference>
<keyword evidence="3" id="KW-1185">Reference proteome</keyword>
<protein>
    <submittedName>
        <fullName evidence="2">DNA-binding protein</fullName>
    </submittedName>
</protein>
<dbReference type="PROSITE" id="PS51857">
    <property type="entry name" value="CSD_2"/>
    <property type="match status" value="1"/>
</dbReference>
<comment type="caution">
    <text evidence="2">The sequence shown here is derived from an EMBL/GenBank/DDBJ whole genome shotgun (WGS) entry which is preliminary data.</text>
</comment>
<evidence type="ECO:0000313" key="2">
    <source>
        <dbReference type="EMBL" id="EME65676.1"/>
    </source>
</evidence>
<dbReference type="InterPro" id="IPR012340">
    <property type="entry name" value="NA-bd_OB-fold"/>
</dbReference>
<dbReference type="InterPro" id="IPR011129">
    <property type="entry name" value="CSD"/>
</dbReference>
<dbReference type="PRINTS" id="PR00050">
    <property type="entry name" value="COLDSHOCK"/>
</dbReference>
<organism evidence="2 3">
    <name type="scientific">Amycolatopsis decaplanina DSM 44594</name>
    <dbReference type="NCBI Taxonomy" id="1284240"/>
    <lineage>
        <taxon>Bacteria</taxon>
        <taxon>Bacillati</taxon>
        <taxon>Actinomycetota</taxon>
        <taxon>Actinomycetes</taxon>
        <taxon>Pseudonocardiales</taxon>
        <taxon>Pseudonocardiaceae</taxon>
        <taxon>Amycolatopsis</taxon>
    </lineage>
</organism>
<dbReference type="Proteomes" id="UP000054226">
    <property type="component" value="Unassembled WGS sequence"/>
</dbReference>
<name>M2XXH7_9PSEU</name>
<feature type="domain" description="CSD" evidence="1">
    <location>
        <begin position="4"/>
        <end position="68"/>
    </location>
</feature>
<sequence length="138" mass="15175">MSMLMTGKVIRYDELRGYGFVAPDSGDEDVFLHVNDLTFDKRLLAAGVQVQFTTEEGPRGLKASDVTLLDRGTQEVPARAERGPSVRHGDHDVLTAQDLREEITEVLLLGAPMLTGQQIVEIRQGFIALALSHGWVSD</sequence>
<dbReference type="Pfam" id="PF00313">
    <property type="entry name" value="CSD"/>
    <property type="match status" value="1"/>
</dbReference>
<gene>
    <name evidence="2" type="ORF">H074_00232</name>
</gene>
<proteinExistence type="predicted"/>
<dbReference type="PATRIC" id="fig|1284240.4.peg.44"/>
<evidence type="ECO:0000313" key="3">
    <source>
        <dbReference type="Proteomes" id="UP000054226"/>
    </source>
</evidence>
<dbReference type="CDD" id="cd04458">
    <property type="entry name" value="CSP_CDS"/>
    <property type="match status" value="1"/>
</dbReference>
<dbReference type="GO" id="GO:0003677">
    <property type="term" value="F:DNA binding"/>
    <property type="evidence" value="ECO:0007669"/>
    <property type="project" value="UniProtKB-KW"/>
</dbReference>